<evidence type="ECO:0000256" key="1">
    <source>
        <dbReference type="SAM" id="Coils"/>
    </source>
</evidence>
<dbReference type="NCBIfam" id="TIGR03519">
    <property type="entry name" value="T9SS_PorP_fam"/>
    <property type="match status" value="1"/>
</dbReference>
<dbReference type="EMBL" id="LRPB01000011">
    <property type="protein sequence ID" value="KYG84859.1"/>
    <property type="molecule type" value="Genomic_DNA"/>
</dbReference>
<keyword evidence="1" id="KW-0175">Coiled coil</keyword>
<proteinExistence type="predicted"/>
<comment type="caution">
    <text evidence="2">The sequence shown here is derived from an EMBL/GenBank/DDBJ whole genome shotgun (WGS) entry which is preliminary data.</text>
</comment>
<organism evidence="2 3">
    <name type="scientific">Roseivirga seohaensis</name>
    <dbReference type="NCBI Taxonomy" id="1914963"/>
    <lineage>
        <taxon>Bacteria</taxon>
        <taxon>Pseudomonadati</taxon>
        <taxon>Bacteroidota</taxon>
        <taxon>Cytophagia</taxon>
        <taxon>Cytophagales</taxon>
        <taxon>Roseivirgaceae</taxon>
        <taxon>Roseivirga</taxon>
    </lineage>
</organism>
<evidence type="ECO:0000313" key="3">
    <source>
        <dbReference type="Proteomes" id="UP000075663"/>
    </source>
</evidence>
<protein>
    <recommendedName>
        <fullName evidence="4">Type IX secretion system membrane protein PorP/SprF</fullName>
    </recommendedName>
</protein>
<dbReference type="InterPro" id="IPR019861">
    <property type="entry name" value="PorP/SprF_Bacteroidetes"/>
</dbReference>
<dbReference type="STRING" id="1914963.AWW67_18200"/>
<evidence type="ECO:0008006" key="4">
    <source>
        <dbReference type="Google" id="ProtNLM"/>
    </source>
</evidence>
<dbReference type="CDD" id="cd06503">
    <property type="entry name" value="ATP-synt_Fo_b"/>
    <property type="match status" value="1"/>
</dbReference>
<dbReference type="Proteomes" id="UP000075663">
    <property type="component" value="Unassembled WGS sequence"/>
</dbReference>
<name>A0A150Y1E6_9BACT</name>
<reference evidence="2 3" key="1">
    <citation type="submission" date="2016-01" db="EMBL/GenBank/DDBJ databases">
        <title>Genome sequencing of Roseivirga seohaensis SW-152.</title>
        <authorList>
            <person name="Selvaratnam C."/>
            <person name="Thevarajoo S."/>
            <person name="Goh K.M."/>
            <person name="Ee R."/>
            <person name="Chan K.-G."/>
            <person name="Chong C.S."/>
        </authorList>
    </citation>
    <scope>NUCLEOTIDE SEQUENCE [LARGE SCALE GENOMIC DNA]</scope>
    <source>
        <strain evidence="2 3">SW-152</strain>
    </source>
</reference>
<dbReference type="RefSeq" id="WP_062300567.1">
    <property type="nucleotide sequence ID" value="NZ_LRPB01000011.1"/>
</dbReference>
<gene>
    <name evidence="2" type="ORF">AWW67_18200</name>
</gene>
<dbReference type="AlphaFoldDB" id="A0A150Y1E6"/>
<evidence type="ECO:0000313" key="2">
    <source>
        <dbReference type="EMBL" id="KYG84859.1"/>
    </source>
</evidence>
<sequence>MMKASNKHISIRFTLVLLALALWVSEGMAQQVPLYNQYFHRATLAYPSVAAFGTKPELSVVYRRQFSDLEGAPESFAVAFQNPLGDKMGFNVNLVGNNIGFIRQTKVQGGFGYALLNQSAHKLSVGAMPSLSFFGINEDVISPESFNDPALQNLIGNNGTALSVDFSLSYRYNNFGVDVAVPNVVNESLSDDEYIQINEDNVPDYIAGAHYRFALSNDVYLTPNVTWRYREVIGSEFDILARMEYKNKFEASAGYRDNYGPTLGAGIYINPNILFVYNYDFGKADVPFLSDGLSEFGLHFSFEKNQNKQQERYAQGEAILNQIRADNIYDRNMIPQSDQRLVVDYLASLESTGSKKEKLERADARFDEILQQMKEAEQARLQASFDQEAQSKLEAAQAEEARIQAEQEAEAERLRQQAAQAERDRLAKEQEVKEKAEQALAQNNDTTDDYLIVVASYSVGNRYGKLYLEELKAEYPNAGLFTSQKRQLDYLYIESLNDFDKAIAR</sequence>
<feature type="non-terminal residue" evidence="2">
    <location>
        <position position="505"/>
    </location>
</feature>
<accession>A0A150Y1E6</accession>
<dbReference type="Pfam" id="PF11751">
    <property type="entry name" value="PorP_SprF"/>
    <property type="match status" value="1"/>
</dbReference>
<feature type="coiled-coil region" evidence="1">
    <location>
        <begin position="359"/>
        <end position="449"/>
    </location>
</feature>